<organism evidence="1 2">
    <name type="scientific">Xanthomonas phage f20-Xaj</name>
    <dbReference type="NCBI Taxonomy" id="1784979"/>
    <lineage>
        <taxon>Viruses</taxon>
        <taxon>Duplodnaviria</taxon>
        <taxon>Heunggongvirae</taxon>
        <taxon>Uroviricota</taxon>
        <taxon>Caudoviricetes</taxon>
        <taxon>Autographivirales</taxon>
        <taxon>Autonotataviridae</taxon>
        <taxon>Gujervirinae</taxon>
        <taxon>Pradovirus</taxon>
        <taxon>Pradovirus f20</taxon>
    </lineage>
</organism>
<sequence length="81" mass="8929">MSTAWSAGMREVMLRYRVNVLRIDDGLSYYAGASCTNGVGLTFDHHPDAQACADAYTSDVHVCTVEETEFHPSQLQGEHHA</sequence>
<dbReference type="RefSeq" id="YP_009275443.1">
    <property type="nucleotide sequence ID" value="NC_030928.1"/>
</dbReference>
<protein>
    <submittedName>
        <fullName evidence="1">Uncharacterized protein</fullName>
    </submittedName>
</protein>
<proteinExistence type="predicted"/>
<dbReference type="OrthoDB" id="34061at10239"/>
<evidence type="ECO:0000313" key="1">
    <source>
        <dbReference type="EMBL" id="AMM44643.1"/>
    </source>
</evidence>
<dbReference type="KEGG" id="vg:40066129"/>
<dbReference type="Proteomes" id="UP000223835">
    <property type="component" value="Segment"/>
</dbReference>
<keyword evidence="2" id="KW-1185">Reference proteome</keyword>
<dbReference type="EMBL" id="KU595432">
    <property type="protein sequence ID" value="AMM44643.1"/>
    <property type="molecule type" value="Genomic_DNA"/>
</dbReference>
<evidence type="ECO:0000313" key="2">
    <source>
        <dbReference type="Proteomes" id="UP000223835"/>
    </source>
</evidence>
<reference evidence="1 2" key="1">
    <citation type="journal article" date="2016" name="Genome Announc.">
        <title>Complete Genome Sequences of Lytic Bacteriophages of Xanthomonas arboricola pv. juglandis.</title>
        <authorList>
            <person name="Retamales J."/>
            <person name="Vasquez I."/>
            <person name="Santos L."/>
            <person name="Segovia C."/>
            <person name="Ayala M."/>
            <person name="Alvarado R."/>
            <person name="Nunez P."/>
            <person name="Santander J."/>
        </authorList>
    </citation>
    <scope>NUCLEOTIDE SEQUENCE [LARGE SCALE GENOMIC DNA]</scope>
</reference>
<accession>A0A127AVU8</accession>
<dbReference type="GeneID" id="40066129"/>
<name>A0A127AVU8_9CAUD</name>